<reference evidence="2" key="1">
    <citation type="submission" date="2020-11" db="EMBL/GenBank/DDBJ databases">
        <title>Nocardia NEAU-351.nov., a novel actinomycete isolated from the cow dung.</title>
        <authorList>
            <person name="Zhang X."/>
        </authorList>
    </citation>
    <scope>NUCLEOTIDE SEQUENCE</scope>
    <source>
        <strain evidence="2">NEAU-351</strain>
    </source>
</reference>
<dbReference type="Proteomes" id="UP000655751">
    <property type="component" value="Unassembled WGS sequence"/>
</dbReference>
<evidence type="ECO:0000313" key="2">
    <source>
        <dbReference type="EMBL" id="MBH0780194.1"/>
    </source>
</evidence>
<dbReference type="InterPro" id="IPR036629">
    <property type="entry name" value="YjbJ_sf"/>
</dbReference>
<dbReference type="RefSeq" id="WP_196152504.1">
    <property type="nucleotide sequence ID" value="NZ_JADMLG010000014.1"/>
</dbReference>
<dbReference type="AlphaFoldDB" id="A0A931IEY1"/>
<keyword evidence="3" id="KW-1185">Reference proteome</keyword>
<evidence type="ECO:0000256" key="1">
    <source>
        <dbReference type="SAM" id="MobiDB-lite"/>
    </source>
</evidence>
<feature type="region of interest" description="Disordered" evidence="1">
    <location>
        <begin position="31"/>
        <end position="86"/>
    </location>
</feature>
<proteinExistence type="predicted"/>
<feature type="compositionally biased region" description="Low complexity" evidence="1">
    <location>
        <begin position="68"/>
        <end position="78"/>
    </location>
</feature>
<accession>A0A931IEY1</accession>
<feature type="compositionally biased region" description="Basic and acidic residues" evidence="1">
    <location>
        <begin position="50"/>
        <end position="67"/>
    </location>
</feature>
<gene>
    <name evidence="2" type="ORF">IT779_28380</name>
</gene>
<dbReference type="EMBL" id="JADMLG010000014">
    <property type="protein sequence ID" value="MBH0780194.1"/>
    <property type="molecule type" value="Genomic_DNA"/>
</dbReference>
<sequence length="86" mass="8937">MGGKNVPEHASGPRAAVEGVVEDIKGRVKKAAGAVTGDRNLEEEGQAQVDKAESQRVAARKEAEAEAARTAADVNEARQAAKQKGD</sequence>
<comment type="caution">
    <text evidence="2">The sequence shown here is derived from an EMBL/GenBank/DDBJ whole genome shotgun (WGS) entry which is preliminary data.</text>
</comment>
<dbReference type="SUPFAM" id="SSF69047">
    <property type="entry name" value="Hypothetical protein YjbJ"/>
    <property type="match status" value="1"/>
</dbReference>
<organism evidence="2 3">
    <name type="scientific">Nocardia bovistercoris</name>
    <dbReference type="NCBI Taxonomy" id="2785916"/>
    <lineage>
        <taxon>Bacteria</taxon>
        <taxon>Bacillati</taxon>
        <taxon>Actinomycetota</taxon>
        <taxon>Actinomycetes</taxon>
        <taxon>Mycobacteriales</taxon>
        <taxon>Nocardiaceae</taxon>
        <taxon>Nocardia</taxon>
    </lineage>
</organism>
<name>A0A931IEY1_9NOCA</name>
<protein>
    <submittedName>
        <fullName evidence="2">CsbD family protein</fullName>
    </submittedName>
</protein>
<evidence type="ECO:0000313" key="3">
    <source>
        <dbReference type="Proteomes" id="UP000655751"/>
    </source>
</evidence>